<reference evidence="1 2" key="1">
    <citation type="submission" date="2016-06" db="EMBL/GenBank/DDBJ databases">
        <title>Evolution of pathogenesis and genome organization in the Tremellales.</title>
        <authorList>
            <person name="Cuomo C."/>
            <person name="Litvintseva A."/>
            <person name="Heitman J."/>
            <person name="Chen Y."/>
            <person name="Sun S."/>
            <person name="Springer D."/>
            <person name="Dromer F."/>
            <person name="Young S."/>
            <person name="Zeng Q."/>
            <person name="Chapman S."/>
            <person name="Gujja S."/>
            <person name="Saif S."/>
            <person name="Birren B."/>
        </authorList>
    </citation>
    <scope>NUCLEOTIDE SEQUENCE [LARGE SCALE GENOMIC DNA]</scope>
    <source>
        <strain evidence="1 2">ATCC 28783</strain>
    </source>
</reference>
<sequence length="152" mass="17350">MEKMRGSIIALGKFSTNMETRLLSWSLQTTVSPFTILQEVGPSYFRMEAMNLPEIEPFVQDLEISVNTLNTAPSGWPQALDHRLNELAPYSSTLQSALDVYEVHDKAMEEVRASCASLRNSCETNGDEWGTWYWAQDGIRWEGRIIRLMSKE</sequence>
<dbReference type="EMBL" id="SDIL01000045">
    <property type="protein sequence ID" value="RXK38580.1"/>
    <property type="molecule type" value="Genomic_DNA"/>
</dbReference>
<proteinExistence type="predicted"/>
<gene>
    <name evidence="1" type="ORF">M231_04086</name>
</gene>
<dbReference type="VEuPathDB" id="FungiDB:TREMEDRAFT_62240"/>
<keyword evidence="2" id="KW-1185">Reference proteome</keyword>
<organism evidence="1 2">
    <name type="scientific">Tremella mesenterica</name>
    <name type="common">Jelly fungus</name>
    <dbReference type="NCBI Taxonomy" id="5217"/>
    <lineage>
        <taxon>Eukaryota</taxon>
        <taxon>Fungi</taxon>
        <taxon>Dikarya</taxon>
        <taxon>Basidiomycota</taxon>
        <taxon>Agaricomycotina</taxon>
        <taxon>Tremellomycetes</taxon>
        <taxon>Tremellales</taxon>
        <taxon>Tremellaceae</taxon>
        <taxon>Tremella</taxon>
    </lineage>
</organism>
<dbReference type="Proteomes" id="UP000289152">
    <property type="component" value="Unassembled WGS sequence"/>
</dbReference>
<evidence type="ECO:0000313" key="2">
    <source>
        <dbReference type="Proteomes" id="UP000289152"/>
    </source>
</evidence>
<dbReference type="InParanoid" id="A0A4Q1BLL8"/>
<protein>
    <submittedName>
        <fullName evidence="1">Uncharacterized protein</fullName>
    </submittedName>
</protein>
<comment type="caution">
    <text evidence="1">The sequence shown here is derived from an EMBL/GenBank/DDBJ whole genome shotgun (WGS) entry which is preliminary data.</text>
</comment>
<dbReference type="AlphaFoldDB" id="A0A4Q1BLL8"/>
<evidence type="ECO:0000313" key="1">
    <source>
        <dbReference type="EMBL" id="RXK38580.1"/>
    </source>
</evidence>
<name>A0A4Q1BLL8_TREME</name>
<accession>A0A4Q1BLL8</accession>